<gene>
    <name evidence="2" type="ORF">EZMO1_2350</name>
</gene>
<dbReference type="InterPro" id="IPR011050">
    <property type="entry name" value="Pectin_lyase_fold/virulence"/>
</dbReference>
<name>A0A142BCH0_9GAMM</name>
<feature type="compositionally biased region" description="Polar residues" evidence="1">
    <location>
        <begin position="451"/>
        <end position="460"/>
    </location>
</feature>
<feature type="region of interest" description="Disordered" evidence="1">
    <location>
        <begin position="451"/>
        <end position="472"/>
    </location>
</feature>
<sequence>MRFNFYRDGLLIIMKSPSRTIRYLTYKLRCFLSVFFLTVCALSFSTYSASDGDTPDTTSSPKNTTTHLPSNSTTTIVPTTSVSRTNPCSQITSNPEAQKSCNIFFNNPIASGISSFATAVVVRDVEELASAFKNADPKGSIIVLTPGNYNLAKKLEPGQRIALVGIKTGETRPTVSMNLALLERSDWALVNLLEKRGASAGFYSAFINWETLSDKESSNHSTIFGNNYPGEIRFYGNIFTHGSKDSHIGEFIYLRNDEAKTQKIVIDGNRFNTSNLHASAVLSEGPTSEDRHEIIIANNTLTSSNGADNKSQNAFYLINHNKFTIEKNTSLTRQANASIKIELPNEPGLQGSIKNNTADTGALVKFRRIEIDVQKDAKDNYKIAGRLTLSGNDYFDVYYDDEKRDYIVFTEGKKIPDSFLPARVSPSPTPAASVLVSPSAYTTTAAAKQAITSDSIQPSPTAIPATPSVTPTSDPTIICDHIQSSTEFGSNEIDACKAFLENKTASAGHTFSMAVVVSNAKELDDAVTGKFPSSSAKTSKLIVLKSGTYQLTRTLYITDKIALVGTVEDGEYPVIEIDAGNFKSNKNSLAHLYHDSTVVESGFYSHHIHWNTTDSPDAASPLLRMGAIESQSYEGELRIYENKFSKASFNLMSQYILLLNAIGGAVIENNWFGTDYLTYTAVLVACSSAICRAKKPGLEVLDNHFHSDVPITPIINNLLYSIIVRGYMRYGIIGNRQETKEAAGNIYITDHKNEKNIDGYVLNNIAHKDAPELQRRILFRSYHSPKESVKITGKLHVAGNDYYTFKEFGLPSDHVGYRPGKQLASSRIASSQTTAATPSPGATSSTVKAAPSTHVSSDVSVGSITPARLLVSVTASVSPAPAKTKPCNDIRTHTTAFAACKAFLENKKASGPVSDNKFSHAILVNNSTELIDAVNKTTGDDGSAIHGRIVLLNPGTYELSKALSATHRTAMIGLKDEDDRLPVIKPAGDFTGSYNKDRSLLTLNTISNPRDTGFYSWNLEWKTAVPAGSHYYNFDAHVYAISYNGDIRIYQNRFSHGYSSWNRYAATVLLGNAGHKYYFGHNTCDDTSSLGSVLDSSAINSQAEIEIESNEFKTSGEAEFEQSLYSNAIYLNDYQRLKINDNIQKDKYALGNIKIKFFNNQQIINASIQGNKAHKDTPREGRTIKLEHDKSSFKDDDNLLLLGYVSVTRNDYYELEILGLADKNYRYTPGLKVSASASAALTRFTPPVTPSASFDGAKLSPTPSRSVLTTATVNSYGTPMPSPTGKIRSASSSSAPTQLTQPLPESTQGMTTRPLSAGKTSSTQPVKSLIASTQVPAATSTSVSSTPPVINSPCDQLTRSETLVCQKLTDDLQKLEIQTTFSEAVMVKNSQELINEITTTSESGKVILLHAGSYALDEPLHILKTVALVGIGNAVVKPSANYPAEAGALVLLDDAGTGHGFFTRDMTWDISAFGDSQGDPLSTAVKAVNYEGKLLMSGNDFQYHANRENEKAPSHYIEIQNSSGDVLISGNNFFSGGLQKAPIYASCQGCRTDDQTIGIFSNQFTDSNDGESALTAIDVRHYKTLNVHGNVQDTESASAGINIELPNHTDAINAIIKDNIAIGTSDETRRTIDLTVARLANEAARIDGTVEVSNNRCFSVNHNGIPSHVLGLIQGSCPISPTARAHIGEQSSSGISAGEGVGYTVAAAFGTYTILLLSSGAYSRLSLPGHEYVYKKIFLRLAGPVLWLYSNTFGSKSYKPQNNEENELKILYKAPRGKVFTDDEGKTDDRVPLTSEESDF</sequence>
<feature type="compositionally biased region" description="Low complexity" evidence="1">
    <location>
        <begin position="63"/>
        <end position="79"/>
    </location>
</feature>
<protein>
    <submittedName>
        <fullName evidence="2">Uncharacterized protein</fullName>
    </submittedName>
</protein>
<dbReference type="PANTHER" id="PTHR23202:SF124">
    <property type="entry name" value="C2H2-TYPE DOMAIN-CONTAINING PROTEIN-RELATED"/>
    <property type="match status" value="1"/>
</dbReference>
<feature type="compositionally biased region" description="Low complexity" evidence="1">
    <location>
        <begin position="829"/>
        <end position="846"/>
    </location>
</feature>
<dbReference type="KEGG" id="emp:EZMO1_2350"/>
<feature type="compositionally biased region" description="Polar residues" evidence="1">
    <location>
        <begin position="1289"/>
        <end position="1325"/>
    </location>
</feature>
<feature type="region of interest" description="Disordered" evidence="1">
    <location>
        <begin position="48"/>
        <end position="79"/>
    </location>
</feature>
<evidence type="ECO:0000313" key="3">
    <source>
        <dbReference type="Proteomes" id="UP000071065"/>
    </source>
</evidence>
<dbReference type="SUPFAM" id="SSF51126">
    <property type="entry name" value="Pectin lyase-like"/>
    <property type="match status" value="3"/>
</dbReference>
<feature type="region of interest" description="Disordered" evidence="1">
    <location>
        <begin position="1781"/>
        <end position="1800"/>
    </location>
</feature>
<proteinExistence type="predicted"/>
<dbReference type="PANTHER" id="PTHR23202">
    <property type="entry name" value="WASP INTERACTING PROTEIN-RELATED"/>
    <property type="match status" value="1"/>
</dbReference>
<feature type="compositionally biased region" description="Polar residues" evidence="1">
    <location>
        <begin position="48"/>
        <end position="62"/>
    </location>
</feature>
<feature type="compositionally biased region" description="Basic and acidic residues" evidence="1">
    <location>
        <begin position="1781"/>
        <end position="1791"/>
    </location>
</feature>
<dbReference type="PATRIC" id="fig|570277.3.peg.2525"/>
<organism evidence="2 3">
    <name type="scientific">Endozoicomonas montiporae CL-33</name>
    <dbReference type="NCBI Taxonomy" id="570277"/>
    <lineage>
        <taxon>Bacteria</taxon>
        <taxon>Pseudomonadati</taxon>
        <taxon>Pseudomonadota</taxon>
        <taxon>Gammaproteobacteria</taxon>
        <taxon>Oceanospirillales</taxon>
        <taxon>Endozoicomonadaceae</taxon>
        <taxon>Endozoicomonas</taxon>
    </lineage>
</organism>
<evidence type="ECO:0000256" key="1">
    <source>
        <dbReference type="SAM" id="MobiDB-lite"/>
    </source>
</evidence>
<evidence type="ECO:0000313" key="2">
    <source>
        <dbReference type="EMBL" id="AMO56446.1"/>
    </source>
</evidence>
<feature type="region of interest" description="Disordered" evidence="1">
    <location>
        <begin position="821"/>
        <end position="859"/>
    </location>
</feature>
<dbReference type="EMBL" id="CP013251">
    <property type="protein sequence ID" value="AMO56446.1"/>
    <property type="molecule type" value="Genomic_DNA"/>
</dbReference>
<reference evidence="2 3" key="1">
    <citation type="journal article" date="2016" name="Front. Microbiol.">
        <title>Genomic Insight into the Host-Endosymbiont Relationship of Endozoicomonas montiporae CL-33(T) with its Coral Host.</title>
        <authorList>
            <person name="Ding J.-Y."/>
            <person name="Shiu J.-H."/>
            <person name="Chen W.-M."/>
            <person name="Chiang Y.-R."/>
            <person name="Tang S.-L."/>
        </authorList>
    </citation>
    <scope>NUCLEOTIDE SEQUENCE [LARGE SCALE GENOMIC DNA]</scope>
    <source>
        <strain evidence="2 3">CL-33</strain>
    </source>
</reference>
<accession>A0A142BCH0</accession>
<dbReference type="Proteomes" id="UP000071065">
    <property type="component" value="Chromosome"/>
</dbReference>
<feature type="region of interest" description="Disordered" evidence="1">
    <location>
        <begin position="1273"/>
        <end position="1325"/>
    </location>
</feature>